<dbReference type="EMBL" id="CP005973">
    <property type="protein sequence ID" value="AJR05392.1"/>
    <property type="molecule type" value="Genomic_DNA"/>
</dbReference>
<protein>
    <submittedName>
        <fullName evidence="1">Uncharacterized protein</fullName>
    </submittedName>
</protein>
<evidence type="ECO:0000313" key="2">
    <source>
        <dbReference type="Proteomes" id="UP000032303"/>
    </source>
</evidence>
<dbReference type="Proteomes" id="UP000032303">
    <property type="component" value="Chromosome 1"/>
</dbReference>
<organism evidence="1 2">
    <name type="scientific">Photobacterium gaetbulicola Gung47</name>
    <dbReference type="NCBI Taxonomy" id="658445"/>
    <lineage>
        <taxon>Bacteria</taxon>
        <taxon>Pseudomonadati</taxon>
        <taxon>Pseudomonadota</taxon>
        <taxon>Gammaproteobacteria</taxon>
        <taxon>Vibrionales</taxon>
        <taxon>Vibrionaceae</taxon>
        <taxon>Photobacterium</taxon>
    </lineage>
</organism>
<sequence>MVVLLLSQAKPRAGITAYSSKYNFQMEDHHMSSHDRIEDIEQRLHIAYQEGNYQEARALEAKMKKLRGQRNLYDDNEPYSLEGRTYMDSE</sequence>
<dbReference type="PATRIC" id="fig|658445.3.peg.400"/>
<accession>A0A0C5WGR9</accession>
<name>A0A0C5WGR9_9GAMM</name>
<dbReference type="AlphaFoldDB" id="A0A0C5WGR9"/>
<dbReference type="HOGENOM" id="CLU_2438210_0_0_6"/>
<proteinExistence type="predicted"/>
<gene>
    <name evidence="1" type="ORF">H744_1c0367</name>
</gene>
<evidence type="ECO:0000313" key="1">
    <source>
        <dbReference type="EMBL" id="AJR05392.1"/>
    </source>
</evidence>
<keyword evidence="2" id="KW-1185">Reference proteome</keyword>
<dbReference type="KEGG" id="pgb:H744_1c0367"/>
<reference evidence="1 2" key="1">
    <citation type="submission" date="2013-05" db="EMBL/GenBank/DDBJ databases">
        <title>Complete genome sequence of the lipase-producing bacterium Photobacterium gaetbulicola Gung47.</title>
        <authorList>
            <person name="Kim Y.-O."/>
        </authorList>
    </citation>
    <scope>NUCLEOTIDE SEQUENCE [LARGE SCALE GENOMIC DNA]</scope>
    <source>
        <strain evidence="1 2">Gung47</strain>
    </source>
</reference>